<dbReference type="InterPro" id="IPR038763">
    <property type="entry name" value="DHH_sf"/>
</dbReference>
<dbReference type="PANTHER" id="PTHR47618:SF1">
    <property type="entry name" value="BIFUNCTIONAL OLIGORIBONUCLEASE AND PAP PHOSPHATASE NRNA"/>
    <property type="match status" value="1"/>
</dbReference>
<evidence type="ECO:0000313" key="3">
    <source>
        <dbReference type="EMBL" id="KWZ76426.1"/>
    </source>
</evidence>
<dbReference type="Proteomes" id="UP000070383">
    <property type="component" value="Unassembled WGS sequence"/>
</dbReference>
<dbReference type="Pfam" id="PF01368">
    <property type="entry name" value="DHH"/>
    <property type="match status" value="1"/>
</dbReference>
<dbReference type="Pfam" id="PF02272">
    <property type="entry name" value="DHHA1"/>
    <property type="match status" value="1"/>
</dbReference>
<evidence type="ECO:0000259" key="2">
    <source>
        <dbReference type="Pfam" id="PF02272"/>
    </source>
</evidence>
<sequence length="324" mass="36506">MNKGKISKEKVDKFLELVDQAETIAIASHVNPDGDNLGSSLGLRRSLELYDKNVEVIGFDTIDDYLLFLPEIDHYKKPSMDSYDLFMFLDCSEFARIGEKLGPVAKASRKSLVLDHHVGGSLKTDLDIVLDTAPATCQIVFELLDRLKLPIDRDVASLLYTGLCTDTNRFLYSNVTEYTFYMAGRLLSLGAESQYIYRNLYQSKPMKVMKFETEIMQNAIFFDKKAYSVVSKELVEKHGVQMGDAENVISLLRDIDEVEVAMLLKEYDNGEYKVSLRSKDYDVSKIARANGGGGHIKASGFTIYAKCLDEATKKAFDMLKEIDV</sequence>
<evidence type="ECO:0000259" key="1">
    <source>
        <dbReference type="Pfam" id="PF01368"/>
    </source>
</evidence>
<dbReference type="PATRIC" id="fig|33036.3.peg.1808"/>
<organism evidence="3 4">
    <name type="scientific">Anaerococcus tetradius</name>
    <dbReference type="NCBI Taxonomy" id="33036"/>
    <lineage>
        <taxon>Bacteria</taxon>
        <taxon>Bacillati</taxon>
        <taxon>Bacillota</taxon>
        <taxon>Tissierellia</taxon>
        <taxon>Tissierellales</taxon>
        <taxon>Peptoniphilaceae</taxon>
        <taxon>Anaerococcus</taxon>
    </lineage>
</organism>
<protein>
    <submittedName>
        <fullName evidence="3">DHHA1 domain protein</fullName>
    </submittedName>
</protein>
<reference evidence="4" key="1">
    <citation type="submission" date="2016-01" db="EMBL/GenBank/DDBJ databases">
        <authorList>
            <person name="Mitreva M."/>
            <person name="Pepin K.H."/>
            <person name="Mihindukulasuriya K.A."/>
            <person name="Fulton R."/>
            <person name="Fronick C."/>
            <person name="O'Laughlin M."/>
            <person name="Miner T."/>
            <person name="Herter B."/>
            <person name="Rosa B.A."/>
            <person name="Cordes M."/>
            <person name="Tomlinson C."/>
            <person name="Wollam A."/>
            <person name="Palsikar V.B."/>
            <person name="Mardis E.R."/>
            <person name="Wilson R.K."/>
        </authorList>
    </citation>
    <scope>NUCLEOTIDE SEQUENCE [LARGE SCALE GENOMIC DNA]</scope>
    <source>
        <strain evidence="4">MJR8151</strain>
    </source>
</reference>
<dbReference type="InterPro" id="IPR001667">
    <property type="entry name" value="DDH_dom"/>
</dbReference>
<keyword evidence="4" id="KW-1185">Reference proteome</keyword>
<proteinExistence type="predicted"/>
<evidence type="ECO:0000313" key="4">
    <source>
        <dbReference type="Proteomes" id="UP000070383"/>
    </source>
</evidence>
<dbReference type="GO" id="GO:0003676">
    <property type="term" value="F:nucleic acid binding"/>
    <property type="evidence" value="ECO:0007669"/>
    <property type="project" value="InterPro"/>
</dbReference>
<accession>A0A133KA32</accession>
<dbReference type="SUPFAM" id="SSF64182">
    <property type="entry name" value="DHH phosphoesterases"/>
    <property type="match status" value="1"/>
</dbReference>
<dbReference type="RefSeq" id="WP_060929899.1">
    <property type="nucleotide sequence ID" value="NZ_KQ955298.1"/>
</dbReference>
<comment type="caution">
    <text evidence="3">The sequence shown here is derived from an EMBL/GenBank/DDBJ whole genome shotgun (WGS) entry which is preliminary data.</text>
</comment>
<dbReference type="InterPro" id="IPR051319">
    <property type="entry name" value="Oligoribo/pAp-PDE_c-di-AMP_PDE"/>
</dbReference>
<dbReference type="Gene3D" id="3.90.1640.10">
    <property type="entry name" value="inorganic pyrophosphatase (n-terminal core)"/>
    <property type="match status" value="1"/>
</dbReference>
<dbReference type="PANTHER" id="PTHR47618">
    <property type="entry name" value="BIFUNCTIONAL OLIGORIBONUCLEASE AND PAP PHOSPHATASE NRNA"/>
    <property type="match status" value="1"/>
</dbReference>
<gene>
    <name evidence="3" type="ORF">HMPREF3200_01830</name>
</gene>
<dbReference type="Gene3D" id="3.10.310.30">
    <property type="match status" value="1"/>
</dbReference>
<dbReference type="AlphaFoldDB" id="A0A133KA32"/>
<name>A0A133KA32_9FIRM</name>
<feature type="domain" description="DDH" evidence="1">
    <location>
        <begin position="24"/>
        <end position="162"/>
    </location>
</feature>
<dbReference type="STRING" id="33036.HMPREF3200_01830"/>
<feature type="domain" description="DHHA1" evidence="2">
    <location>
        <begin position="230"/>
        <end position="320"/>
    </location>
</feature>
<dbReference type="OrthoDB" id="9803668at2"/>
<dbReference type="EMBL" id="LRPM01000086">
    <property type="protein sequence ID" value="KWZ76426.1"/>
    <property type="molecule type" value="Genomic_DNA"/>
</dbReference>
<dbReference type="InterPro" id="IPR003156">
    <property type="entry name" value="DHHA1_dom"/>
</dbReference>